<dbReference type="AlphaFoldDB" id="A0A0A9CUD8"/>
<protein>
    <submittedName>
        <fullName evidence="1">Uncharacterized protein</fullName>
    </submittedName>
</protein>
<organism evidence="1">
    <name type="scientific">Arundo donax</name>
    <name type="common">Giant reed</name>
    <name type="synonym">Donax arundinaceus</name>
    <dbReference type="NCBI Taxonomy" id="35708"/>
    <lineage>
        <taxon>Eukaryota</taxon>
        <taxon>Viridiplantae</taxon>
        <taxon>Streptophyta</taxon>
        <taxon>Embryophyta</taxon>
        <taxon>Tracheophyta</taxon>
        <taxon>Spermatophyta</taxon>
        <taxon>Magnoliopsida</taxon>
        <taxon>Liliopsida</taxon>
        <taxon>Poales</taxon>
        <taxon>Poaceae</taxon>
        <taxon>PACMAD clade</taxon>
        <taxon>Arundinoideae</taxon>
        <taxon>Arundineae</taxon>
        <taxon>Arundo</taxon>
    </lineage>
</organism>
<proteinExistence type="predicted"/>
<evidence type="ECO:0000313" key="1">
    <source>
        <dbReference type="EMBL" id="JAD77010.1"/>
    </source>
</evidence>
<accession>A0A0A9CUD8</accession>
<dbReference type="EMBL" id="GBRH01220885">
    <property type="protein sequence ID" value="JAD77010.1"/>
    <property type="molecule type" value="Transcribed_RNA"/>
</dbReference>
<sequence>MICIALGRKYHHLSGDPRFFMHDEDVTRLRRTIADWDT</sequence>
<reference evidence="1" key="2">
    <citation type="journal article" date="2015" name="Data Brief">
        <title>Shoot transcriptome of the giant reed, Arundo donax.</title>
        <authorList>
            <person name="Barrero R.A."/>
            <person name="Guerrero F.D."/>
            <person name="Moolhuijzen P."/>
            <person name="Goolsby J.A."/>
            <person name="Tidwell J."/>
            <person name="Bellgard S.E."/>
            <person name="Bellgard M.I."/>
        </authorList>
    </citation>
    <scope>NUCLEOTIDE SEQUENCE</scope>
    <source>
        <tissue evidence="1">Shoot tissue taken approximately 20 cm above the soil surface</tissue>
    </source>
</reference>
<reference evidence="1" key="1">
    <citation type="submission" date="2014-09" db="EMBL/GenBank/DDBJ databases">
        <authorList>
            <person name="Magalhaes I.L.F."/>
            <person name="Oliveira U."/>
            <person name="Santos F.R."/>
            <person name="Vidigal T.H.D.A."/>
            <person name="Brescovit A.D."/>
            <person name="Santos A.J."/>
        </authorList>
    </citation>
    <scope>NUCLEOTIDE SEQUENCE</scope>
    <source>
        <tissue evidence="1">Shoot tissue taken approximately 20 cm above the soil surface</tissue>
    </source>
</reference>
<name>A0A0A9CUD8_ARUDO</name>